<dbReference type="RefSeq" id="WP_115691481.1">
    <property type="nucleotide sequence ID" value="NZ_CP031417.1"/>
</dbReference>
<evidence type="ECO:0000313" key="5">
    <source>
        <dbReference type="Proteomes" id="UP000254889"/>
    </source>
</evidence>
<proteinExistence type="predicted"/>
<evidence type="ECO:0000256" key="2">
    <source>
        <dbReference type="ARBA" id="ARBA00023002"/>
    </source>
</evidence>
<dbReference type="Gene3D" id="3.40.718.10">
    <property type="entry name" value="Isopropylmalate Dehydrogenase"/>
    <property type="match status" value="1"/>
</dbReference>
<dbReference type="PANTHER" id="PTHR30004:SF6">
    <property type="entry name" value="D-THREONATE 4-PHOSPHATE DEHYDROGENASE"/>
    <property type="match status" value="1"/>
</dbReference>
<evidence type="ECO:0000256" key="1">
    <source>
        <dbReference type="ARBA" id="ARBA00022723"/>
    </source>
</evidence>
<name>A0A345ZW51_9HYPH</name>
<evidence type="ECO:0000313" key="4">
    <source>
        <dbReference type="EMBL" id="AXK81148.1"/>
    </source>
</evidence>
<dbReference type="InterPro" id="IPR005255">
    <property type="entry name" value="PdxA_fam"/>
</dbReference>
<protein>
    <submittedName>
        <fullName evidence="4">Terephthalate dihydrodiol dehydrogenase</fullName>
    </submittedName>
</protein>
<gene>
    <name evidence="4" type="ORF">DW352_11850</name>
</gene>
<dbReference type="Pfam" id="PF04166">
    <property type="entry name" value="PdxA"/>
    <property type="match status" value="1"/>
</dbReference>
<keyword evidence="1" id="KW-0479">Metal-binding</keyword>
<evidence type="ECO:0000256" key="3">
    <source>
        <dbReference type="ARBA" id="ARBA00023027"/>
    </source>
</evidence>
<dbReference type="Proteomes" id="UP000254889">
    <property type="component" value="Chromosome"/>
</dbReference>
<dbReference type="PANTHER" id="PTHR30004">
    <property type="entry name" value="4-HYDROXYTHREONINE-4-PHOSPHATE DEHYDROGENASE"/>
    <property type="match status" value="1"/>
</dbReference>
<dbReference type="OrthoDB" id="9801783at2"/>
<dbReference type="AlphaFoldDB" id="A0A345ZW51"/>
<keyword evidence="2" id="KW-0560">Oxidoreductase</keyword>
<keyword evidence="5" id="KW-1185">Reference proteome</keyword>
<dbReference type="KEGG" id="ptaw:DW352_11850"/>
<keyword evidence="3" id="KW-0520">NAD</keyword>
<dbReference type="SUPFAM" id="SSF53659">
    <property type="entry name" value="Isocitrate/Isopropylmalate dehydrogenase-like"/>
    <property type="match status" value="1"/>
</dbReference>
<dbReference type="GO" id="GO:0016491">
    <property type="term" value="F:oxidoreductase activity"/>
    <property type="evidence" value="ECO:0007669"/>
    <property type="project" value="UniProtKB-KW"/>
</dbReference>
<reference evidence="4 5" key="1">
    <citation type="submission" date="2018-07" db="EMBL/GenBank/DDBJ databases">
        <authorList>
            <person name="Quirk P.G."/>
            <person name="Krulwich T.A."/>
        </authorList>
    </citation>
    <scope>NUCLEOTIDE SEQUENCE [LARGE SCALE GENOMIC DNA]</scope>
    <source>
        <strain evidence="4 5">CC-BB4</strain>
    </source>
</reference>
<organism evidence="4 5">
    <name type="scientific">Pseudolabrys taiwanensis</name>
    <dbReference type="NCBI Taxonomy" id="331696"/>
    <lineage>
        <taxon>Bacteria</taxon>
        <taxon>Pseudomonadati</taxon>
        <taxon>Pseudomonadota</taxon>
        <taxon>Alphaproteobacteria</taxon>
        <taxon>Hyphomicrobiales</taxon>
        <taxon>Xanthobacteraceae</taxon>
        <taxon>Pseudolabrys</taxon>
    </lineage>
</organism>
<accession>A0A345ZW51</accession>
<dbReference type="GO" id="GO:0046872">
    <property type="term" value="F:metal ion binding"/>
    <property type="evidence" value="ECO:0007669"/>
    <property type="project" value="UniProtKB-KW"/>
</dbReference>
<dbReference type="GO" id="GO:0051287">
    <property type="term" value="F:NAD binding"/>
    <property type="evidence" value="ECO:0007669"/>
    <property type="project" value="InterPro"/>
</dbReference>
<dbReference type="EMBL" id="CP031417">
    <property type="protein sequence ID" value="AXK81148.1"/>
    <property type="molecule type" value="Genomic_DNA"/>
</dbReference>
<sequence>MTDARATIAIATGDPAGIGPEISMKAALDERVRALCRPIVVGDPDVVARHAQACGIGKPIRVVERVEDAGAAGDDLVLLACRSPELANLAFGSNSAASGRGSLAAASKAIKAALAGEVDAVVAAPQNQTSIAMAGIEFDGYPSFVARETGLSQHDVYLMLCFSDVKIVHATLHVSVQEALAMITRERVLHAITVADRTLKRLGVASPKIAVGGLNPHAGENGLFGREEIEIIKPAMEDATRAGLRVSGPFGADTMFHKKDVDAFIVMLHDQGHITAKLLARNATAGLAIGSPILFSSVAHGSGHDIVGKGVADPKAMIEAMTRLAQAKPVAQAA</sequence>